<dbReference type="AlphaFoldDB" id="A0A0P0XSI2"/>
<proteinExistence type="evidence at protein level"/>
<evidence type="ECO:0000313" key="4">
    <source>
        <dbReference type="Proteomes" id="UP000059680"/>
    </source>
</evidence>
<keyword evidence="1" id="KW-1133">Transmembrane helix</keyword>
<evidence type="ECO:0007829" key="6">
    <source>
        <dbReference type="ProteomicsDB" id="A0A0P0XSI2"/>
    </source>
</evidence>
<name>A0A0P0XSI2_ORYSJ</name>
<dbReference type="EMBL" id="AP014966">
    <property type="protein sequence ID" value="BAT10197.1"/>
    <property type="molecule type" value="Genomic_DNA"/>
</dbReference>
<dbReference type="FunCoup" id="A0A0P0XSI2">
    <property type="interactions" value="169"/>
</dbReference>
<keyword evidence="1" id="KW-0812">Transmembrane</keyword>
<organism evidence="3 4">
    <name type="scientific">Oryza sativa subsp. japonica</name>
    <name type="common">Rice</name>
    <dbReference type="NCBI Taxonomy" id="39947"/>
    <lineage>
        <taxon>Eukaryota</taxon>
        <taxon>Viridiplantae</taxon>
        <taxon>Streptophyta</taxon>
        <taxon>Embryophyta</taxon>
        <taxon>Tracheophyta</taxon>
        <taxon>Spermatophyta</taxon>
        <taxon>Magnoliopsida</taxon>
        <taxon>Liliopsida</taxon>
        <taxon>Poales</taxon>
        <taxon>Poaceae</taxon>
        <taxon>BOP clade</taxon>
        <taxon>Oryzoideae</taxon>
        <taxon>Oryzeae</taxon>
        <taxon>Oryzinae</taxon>
        <taxon>Oryza</taxon>
        <taxon>Oryza sativa</taxon>
    </lineage>
</organism>
<dbReference type="PaxDb" id="39947-A0A0P0XSI2"/>
<dbReference type="InParanoid" id="A0A0P0XSI2"/>
<dbReference type="SUPFAM" id="SSF47699">
    <property type="entry name" value="Bifunctional inhibitor/lipid-transfer protein/seed storage 2S albumin"/>
    <property type="match status" value="1"/>
</dbReference>
<keyword evidence="1" id="KW-0472">Membrane</keyword>
<evidence type="ECO:0000259" key="2">
    <source>
        <dbReference type="Pfam" id="PF14368"/>
    </source>
</evidence>
<dbReference type="Pfam" id="PF14368">
    <property type="entry name" value="LTP_2"/>
    <property type="match status" value="1"/>
</dbReference>
<dbReference type="Proteomes" id="UP000059680">
    <property type="component" value="Chromosome 10"/>
</dbReference>
<dbReference type="OMA" id="HTAIMEH"/>
<evidence type="ECO:0007829" key="5">
    <source>
        <dbReference type="PeptideAtlas" id="A0A0P0XSI2"/>
    </source>
</evidence>
<reference evidence="3 4" key="2">
    <citation type="journal article" date="2013" name="Plant Cell Physiol.">
        <title>Rice Annotation Project Database (RAP-DB): an integrative and interactive database for rice genomics.</title>
        <authorList>
            <person name="Sakai H."/>
            <person name="Lee S.S."/>
            <person name="Tanaka T."/>
            <person name="Numa H."/>
            <person name="Kim J."/>
            <person name="Kawahara Y."/>
            <person name="Wakimoto H."/>
            <person name="Yang C.C."/>
            <person name="Iwamoto M."/>
            <person name="Abe T."/>
            <person name="Yamada Y."/>
            <person name="Muto A."/>
            <person name="Inokuchi H."/>
            <person name="Ikemura T."/>
            <person name="Matsumoto T."/>
            <person name="Sasaki T."/>
            <person name="Itoh T."/>
        </authorList>
    </citation>
    <scope>NUCLEOTIDE SEQUENCE [LARGE SCALE GENOMIC DNA]</scope>
    <source>
        <strain evidence="4">cv. Nipponbare</strain>
    </source>
</reference>
<keyword evidence="4" id="KW-1185">Reference proteome</keyword>
<protein>
    <submittedName>
        <fullName evidence="3">Os10g0193100 protein</fullName>
    </submittedName>
</protein>
<sequence length="211" mass="22511">MDRVDSVVITRSLVHELIYNILYIYSKKSCGINRALVTPLGHTAIMEHIRSFLLAALAVVVAAATAAAAGLPPLPSTMPADVPQPEIPPCLNDLMPCASVYDDSSMLGPCCDALGKVFKSDRACLCQIWEMARNDTRQVGSNALDGDQQMFARCKIPGASSTICDNGQAGHGTSAGYSSTGSQARNASPHSRLTEAFRIFLLLQILFILGV</sequence>
<reference evidence="3 4" key="3">
    <citation type="journal article" date="2013" name="Rice">
        <title>Improvement of the Oryza sativa Nipponbare reference genome using next generation sequence and optical map data.</title>
        <authorList>
            <person name="Kawahara Y."/>
            <person name="de la Bastide M."/>
            <person name="Hamilton J.P."/>
            <person name="Kanamori H."/>
            <person name="McCombie W.R."/>
            <person name="Ouyang S."/>
            <person name="Schwartz D.C."/>
            <person name="Tanaka T."/>
            <person name="Wu J."/>
            <person name="Zhou S."/>
            <person name="Childs K.L."/>
            <person name="Davidson R.M."/>
            <person name="Lin H."/>
            <person name="Quesada-Ocampo L."/>
            <person name="Vaillancourt B."/>
            <person name="Sakai H."/>
            <person name="Lee S.S."/>
            <person name="Kim J."/>
            <person name="Numa H."/>
            <person name="Itoh T."/>
            <person name="Buell C.R."/>
            <person name="Matsumoto T."/>
        </authorList>
    </citation>
    <scope>NUCLEOTIDE SEQUENCE [LARGE SCALE GENOMIC DNA]</scope>
    <source>
        <strain evidence="4">cv. Nipponbare</strain>
    </source>
</reference>
<keyword evidence="5 6" id="KW-1267">Proteomics identification</keyword>
<feature type="domain" description="Bifunctional inhibitor/plant lipid transfer protein/seed storage helical" evidence="2">
    <location>
        <begin position="76"/>
        <end position="164"/>
    </location>
</feature>
<feature type="transmembrane region" description="Helical" evidence="1">
    <location>
        <begin position="52"/>
        <end position="71"/>
    </location>
</feature>
<dbReference type="eggNOG" id="ENOG502R3MU">
    <property type="taxonomic scope" value="Eukaryota"/>
</dbReference>
<evidence type="ECO:0000313" key="3">
    <source>
        <dbReference type="EMBL" id="BAT10197.1"/>
    </source>
</evidence>
<gene>
    <name evidence="3" type="ordered locus">Os10g0193100</name>
    <name evidence="3" type="ORF">OSNPB_100193100</name>
</gene>
<accession>A0A0P0XSI2</accession>
<dbReference type="InterPro" id="IPR036312">
    <property type="entry name" value="Bifun_inhib/LTP/seed_sf"/>
</dbReference>
<dbReference type="InterPro" id="IPR016140">
    <property type="entry name" value="Bifunc_inhib/LTP/seed_store"/>
</dbReference>
<reference evidence="4" key="1">
    <citation type="journal article" date="2005" name="Nature">
        <title>The map-based sequence of the rice genome.</title>
        <authorList>
            <consortium name="International rice genome sequencing project (IRGSP)"/>
            <person name="Matsumoto T."/>
            <person name="Wu J."/>
            <person name="Kanamori H."/>
            <person name="Katayose Y."/>
            <person name="Fujisawa M."/>
            <person name="Namiki N."/>
            <person name="Mizuno H."/>
            <person name="Yamamoto K."/>
            <person name="Antonio B.A."/>
            <person name="Baba T."/>
            <person name="Sakata K."/>
            <person name="Nagamura Y."/>
            <person name="Aoki H."/>
            <person name="Arikawa K."/>
            <person name="Arita K."/>
            <person name="Bito T."/>
            <person name="Chiden Y."/>
            <person name="Fujitsuka N."/>
            <person name="Fukunaka R."/>
            <person name="Hamada M."/>
            <person name="Harada C."/>
            <person name="Hayashi A."/>
            <person name="Hijishita S."/>
            <person name="Honda M."/>
            <person name="Hosokawa S."/>
            <person name="Ichikawa Y."/>
            <person name="Idonuma A."/>
            <person name="Iijima M."/>
            <person name="Ikeda M."/>
            <person name="Ikeno M."/>
            <person name="Ito K."/>
            <person name="Ito S."/>
            <person name="Ito T."/>
            <person name="Ito Y."/>
            <person name="Ito Y."/>
            <person name="Iwabuchi A."/>
            <person name="Kamiya K."/>
            <person name="Karasawa W."/>
            <person name="Kurita K."/>
            <person name="Katagiri S."/>
            <person name="Kikuta A."/>
            <person name="Kobayashi H."/>
            <person name="Kobayashi N."/>
            <person name="Machita K."/>
            <person name="Maehara T."/>
            <person name="Masukawa M."/>
            <person name="Mizubayashi T."/>
            <person name="Mukai Y."/>
            <person name="Nagasaki H."/>
            <person name="Nagata Y."/>
            <person name="Naito S."/>
            <person name="Nakashima M."/>
            <person name="Nakama Y."/>
            <person name="Nakamichi Y."/>
            <person name="Nakamura M."/>
            <person name="Meguro A."/>
            <person name="Negishi M."/>
            <person name="Ohta I."/>
            <person name="Ohta T."/>
            <person name="Okamoto M."/>
            <person name="Ono N."/>
            <person name="Saji S."/>
            <person name="Sakaguchi M."/>
            <person name="Sakai K."/>
            <person name="Shibata M."/>
            <person name="Shimokawa T."/>
            <person name="Song J."/>
            <person name="Takazaki Y."/>
            <person name="Terasawa K."/>
            <person name="Tsugane M."/>
            <person name="Tsuji K."/>
            <person name="Ueda S."/>
            <person name="Waki K."/>
            <person name="Yamagata H."/>
            <person name="Yamamoto M."/>
            <person name="Yamamoto S."/>
            <person name="Yamane H."/>
            <person name="Yoshiki S."/>
            <person name="Yoshihara R."/>
            <person name="Yukawa K."/>
            <person name="Zhong H."/>
            <person name="Yano M."/>
            <person name="Yuan Q."/>
            <person name="Ouyang S."/>
            <person name="Liu J."/>
            <person name="Jones K.M."/>
            <person name="Gansberger K."/>
            <person name="Moffat K."/>
            <person name="Hill J."/>
            <person name="Bera J."/>
            <person name="Fadrosh D."/>
            <person name="Jin S."/>
            <person name="Johri S."/>
            <person name="Kim M."/>
            <person name="Overton L."/>
            <person name="Reardon M."/>
            <person name="Tsitrin T."/>
            <person name="Vuong H."/>
            <person name="Weaver B."/>
            <person name="Ciecko A."/>
            <person name="Tallon L."/>
            <person name="Jackson J."/>
            <person name="Pai G."/>
            <person name="Aken S.V."/>
            <person name="Utterback T."/>
            <person name="Reidmuller S."/>
            <person name="Feldblyum T."/>
            <person name="Hsiao J."/>
            <person name="Zismann V."/>
            <person name="Iobst S."/>
            <person name="de Vazeille A.R."/>
            <person name="Buell C.R."/>
            <person name="Ying K."/>
            <person name="Li Y."/>
            <person name="Lu T."/>
            <person name="Huang Y."/>
            <person name="Zhao Q."/>
            <person name="Feng Q."/>
            <person name="Zhang L."/>
            <person name="Zhu J."/>
            <person name="Weng Q."/>
            <person name="Mu J."/>
            <person name="Lu Y."/>
            <person name="Fan D."/>
            <person name="Liu Y."/>
            <person name="Guan J."/>
            <person name="Zhang Y."/>
            <person name="Yu S."/>
            <person name="Liu X."/>
            <person name="Zhang Y."/>
            <person name="Hong G."/>
            <person name="Han B."/>
            <person name="Choisne N."/>
            <person name="Demange N."/>
            <person name="Orjeda G."/>
            <person name="Samain S."/>
            <person name="Cattolico L."/>
            <person name="Pelletier E."/>
            <person name="Couloux A."/>
            <person name="Segurens B."/>
            <person name="Wincker P."/>
            <person name="D'Hont A."/>
            <person name="Scarpelli C."/>
            <person name="Weissenbach J."/>
            <person name="Salanoubat M."/>
            <person name="Quetier F."/>
            <person name="Yu Y."/>
            <person name="Kim H.R."/>
            <person name="Rambo T."/>
            <person name="Currie J."/>
            <person name="Collura K."/>
            <person name="Luo M."/>
            <person name="Yang T."/>
            <person name="Ammiraju J.S.S."/>
            <person name="Engler F."/>
            <person name="Soderlund C."/>
            <person name="Wing R.A."/>
            <person name="Palmer L.E."/>
            <person name="de la Bastide M."/>
            <person name="Spiegel L."/>
            <person name="Nascimento L."/>
            <person name="Zutavern T."/>
            <person name="O'Shaughnessy A."/>
            <person name="Dike S."/>
            <person name="Dedhia N."/>
            <person name="Preston R."/>
            <person name="Balija V."/>
            <person name="McCombie W.R."/>
            <person name="Chow T."/>
            <person name="Chen H."/>
            <person name="Chung M."/>
            <person name="Chen C."/>
            <person name="Shaw J."/>
            <person name="Wu H."/>
            <person name="Hsiao K."/>
            <person name="Chao Y."/>
            <person name="Chu M."/>
            <person name="Cheng C."/>
            <person name="Hour A."/>
            <person name="Lee P."/>
            <person name="Lin S."/>
            <person name="Lin Y."/>
            <person name="Liou J."/>
            <person name="Liu S."/>
            <person name="Hsing Y."/>
            <person name="Raghuvanshi S."/>
            <person name="Mohanty A."/>
            <person name="Bharti A.K."/>
            <person name="Gaur A."/>
            <person name="Gupta V."/>
            <person name="Kumar D."/>
            <person name="Ravi V."/>
            <person name="Vij S."/>
            <person name="Kapur A."/>
            <person name="Khurana P."/>
            <person name="Khurana P."/>
            <person name="Khurana J.P."/>
            <person name="Tyagi A.K."/>
            <person name="Gaikwad K."/>
            <person name="Singh A."/>
            <person name="Dalal V."/>
            <person name="Srivastava S."/>
            <person name="Dixit A."/>
            <person name="Pal A.K."/>
            <person name="Ghazi I.A."/>
            <person name="Yadav M."/>
            <person name="Pandit A."/>
            <person name="Bhargava A."/>
            <person name="Sureshbabu K."/>
            <person name="Batra K."/>
            <person name="Sharma T.R."/>
            <person name="Mohapatra T."/>
            <person name="Singh N.K."/>
            <person name="Messing J."/>
            <person name="Nelson A.B."/>
            <person name="Fuks G."/>
            <person name="Kavchok S."/>
            <person name="Keizer G."/>
            <person name="Linton E."/>
            <person name="Llaca V."/>
            <person name="Song R."/>
            <person name="Tanyolac B."/>
            <person name="Young S."/>
            <person name="Ho-Il K."/>
            <person name="Hahn J.H."/>
            <person name="Sangsakoo G."/>
            <person name="Vanavichit A."/>
            <person name="de Mattos Luiz.A.T."/>
            <person name="Zimmer P.D."/>
            <person name="Malone G."/>
            <person name="Dellagostin O."/>
            <person name="de Oliveira A.C."/>
            <person name="Bevan M."/>
            <person name="Bancroft I."/>
            <person name="Minx P."/>
            <person name="Cordum H."/>
            <person name="Wilson R."/>
            <person name="Cheng Z."/>
            <person name="Jin W."/>
            <person name="Jiang J."/>
            <person name="Leong S.A."/>
            <person name="Iwama H."/>
            <person name="Gojobori T."/>
            <person name="Itoh T."/>
            <person name="Niimura Y."/>
            <person name="Fujii Y."/>
            <person name="Habara T."/>
            <person name="Sakai H."/>
            <person name="Sato Y."/>
            <person name="Wilson G."/>
            <person name="Kumar K."/>
            <person name="McCouch S."/>
            <person name="Juretic N."/>
            <person name="Hoen D."/>
            <person name="Wright S."/>
            <person name="Bruskiewich R."/>
            <person name="Bureau T."/>
            <person name="Miyao A."/>
            <person name="Hirochika H."/>
            <person name="Nishikawa T."/>
            <person name="Kadowaki K."/>
            <person name="Sugiura M."/>
            <person name="Burr B."/>
            <person name="Sasaki T."/>
        </authorList>
    </citation>
    <scope>NUCLEOTIDE SEQUENCE [LARGE SCALE GENOMIC DNA]</scope>
    <source>
        <strain evidence="4">cv. Nipponbare</strain>
    </source>
</reference>
<dbReference type="CDD" id="cd00010">
    <property type="entry name" value="AAI_LTSS"/>
    <property type="match status" value="1"/>
</dbReference>
<dbReference type="Gramene" id="Os10t0193100-00">
    <property type="protein sequence ID" value="Os10t0193100-00"/>
    <property type="gene ID" value="Os10g0193100"/>
</dbReference>
<evidence type="ECO:0000256" key="1">
    <source>
        <dbReference type="SAM" id="Phobius"/>
    </source>
</evidence>